<dbReference type="Gene3D" id="3.40.50.1820">
    <property type="entry name" value="alpha/beta hydrolase"/>
    <property type="match status" value="1"/>
</dbReference>
<evidence type="ECO:0000313" key="2">
    <source>
        <dbReference type="EMBL" id="RNI29566.1"/>
    </source>
</evidence>
<dbReference type="Proteomes" id="UP000271010">
    <property type="component" value="Unassembled WGS sequence"/>
</dbReference>
<protein>
    <submittedName>
        <fullName evidence="2">Alpha/beta fold hydrolase</fullName>
    </submittedName>
</protein>
<sequence length="231" mass="26213">MTCCRLCLPKISCKLAAIHRTIAVPRTAHLHQLGTLTPETRHVWIALHGYGQLAQYFIRHFETLADTQTAVLAPEGLSRFYLEGFSGRVGATWMTKEQRLYEIQDYIHYLNLVRETALQEAPNAQLHILGFSQGAATACRWLAQAQWPVHELVLWAGVFPEDMEMAAARQALAQARLTYVYGLQDPFVADDKVQEQLARVRQAGLEPTILTFAGKHELNRDVLTHLKQQQR</sequence>
<dbReference type="InterPro" id="IPR029058">
    <property type="entry name" value="AB_hydrolase_fold"/>
</dbReference>
<dbReference type="InterPro" id="IPR005645">
    <property type="entry name" value="FSH-like_dom"/>
</dbReference>
<comment type="caution">
    <text evidence="2">The sequence shown here is derived from an EMBL/GenBank/DDBJ whole genome shotgun (WGS) entry which is preliminary data.</text>
</comment>
<reference evidence="2 3" key="1">
    <citation type="submission" date="2018-11" db="EMBL/GenBank/DDBJ databases">
        <title>Rufibacter latericius sp. nov., isolated from water in Baiyang Lake.</title>
        <authorList>
            <person name="Yang Y."/>
        </authorList>
    </citation>
    <scope>NUCLEOTIDE SEQUENCE [LARGE SCALE GENOMIC DNA]</scope>
    <source>
        <strain evidence="2 3">MCC P1</strain>
    </source>
</reference>
<organism evidence="2 3">
    <name type="scientific">Rufibacter immobilis</name>
    <dbReference type="NCBI Taxonomy" id="1348778"/>
    <lineage>
        <taxon>Bacteria</taxon>
        <taxon>Pseudomonadati</taxon>
        <taxon>Bacteroidota</taxon>
        <taxon>Cytophagia</taxon>
        <taxon>Cytophagales</taxon>
        <taxon>Hymenobacteraceae</taxon>
        <taxon>Rufibacter</taxon>
    </lineage>
</organism>
<keyword evidence="2" id="KW-0378">Hydrolase</keyword>
<dbReference type="GO" id="GO:0016787">
    <property type="term" value="F:hydrolase activity"/>
    <property type="evidence" value="ECO:0007669"/>
    <property type="project" value="UniProtKB-KW"/>
</dbReference>
<accession>A0A3M9MVJ8</accession>
<name>A0A3M9MVJ8_9BACT</name>
<dbReference type="OrthoDB" id="595091at2"/>
<proteinExistence type="predicted"/>
<gene>
    <name evidence="2" type="ORF">EFA69_08395</name>
</gene>
<evidence type="ECO:0000313" key="3">
    <source>
        <dbReference type="Proteomes" id="UP000271010"/>
    </source>
</evidence>
<evidence type="ECO:0000259" key="1">
    <source>
        <dbReference type="Pfam" id="PF03959"/>
    </source>
</evidence>
<keyword evidence="3" id="KW-1185">Reference proteome</keyword>
<dbReference type="EMBL" id="RJJE01000009">
    <property type="protein sequence ID" value="RNI29566.1"/>
    <property type="molecule type" value="Genomic_DNA"/>
</dbReference>
<dbReference type="SUPFAM" id="SSF53474">
    <property type="entry name" value="alpha/beta-Hydrolases"/>
    <property type="match status" value="1"/>
</dbReference>
<dbReference type="Pfam" id="PF03959">
    <property type="entry name" value="FSH1"/>
    <property type="match status" value="1"/>
</dbReference>
<dbReference type="AlphaFoldDB" id="A0A3M9MVJ8"/>
<feature type="domain" description="Serine hydrolase" evidence="1">
    <location>
        <begin position="90"/>
        <end position="217"/>
    </location>
</feature>